<name>A0AAE4HYI6_9ENTE</name>
<comment type="caution">
    <text evidence="2">The sequence shown here is derived from an EMBL/GenBank/DDBJ whole genome shotgun (WGS) entry which is preliminary data.</text>
</comment>
<dbReference type="EMBL" id="JARQAI010000001">
    <property type="protein sequence ID" value="MDT2735653.1"/>
    <property type="molecule type" value="Genomic_DNA"/>
</dbReference>
<sequence length="215" mass="23722">MLAKIKSLVVLFMGISLMSIGIALAKLAQLGTSPISSIPNVMSYIMPLSIGNLTIIFMILMIVLQMILLREVNLSIMLQIVPGVIFGWLIDVFVVGFTRLGLPAFMDHYFEQLVFTLIGMLVLSFGVFLEVNSRSILMPGEGLVVALTLRTKQPFGKLKIFTDLTMVAVALIISLLYFQGLVGIREGTLITALFTGRLVALYEPLIPWVDRLTTK</sequence>
<evidence type="ECO:0000256" key="1">
    <source>
        <dbReference type="SAM" id="Phobius"/>
    </source>
</evidence>
<keyword evidence="1" id="KW-0472">Membrane</keyword>
<protein>
    <submittedName>
        <fullName evidence="2">DUF6198 family protein</fullName>
    </submittedName>
</protein>
<keyword evidence="1" id="KW-1133">Transmembrane helix</keyword>
<dbReference type="PANTHER" id="PTHR40078">
    <property type="entry name" value="INTEGRAL MEMBRANE PROTEIN-RELATED"/>
    <property type="match status" value="1"/>
</dbReference>
<gene>
    <name evidence="2" type="ORF">P7H00_00715</name>
</gene>
<accession>A0AAE4HYI6</accession>
<dbReference type="RefSeq" id="WP_311796352.1">
    <property type="nucleotide sequence ID" value="NZ_JARQAI010000001.1"/>
</dbReference>
<feature type="transmembrane region" description="Helical" evidence="1">
    <location>
        <begin position="160"/>
        <end position="178"/>
    </location>
</feature>
<dbReference type="Pfam" id="PF19700">
    <property type="entry name" value="DUF6198"/>
    <property type="match status" value="1"/>
</dbReference>
<proteinExistence type="predicted"/>
<feature type="transmembrane region" description="Helical" evidence="1">
    <location>
        <begin position="190"/>
        <end position="209"/>
    </location>
</feature>
<feature type="transmembrane region" description="Helical" evidence="1">
    <location>
        <begin position="41"/>
        <end position="64"/>
    </location>
</feature>
<keyword evidence="1" id="KW-0812">Transmembrane</keyword>
<feature type="transmembrane region" description="Helical" evidence="1">
    <location>
        <begin position="109"/>
        <end position="129"/>
    </location>
</feature>
<evidence type="ECO:0000313" key="3">
    <source>
        <dbReference type="Proteomes" id="UP001180842"/>
    </source>
</evidence>
<evidence type="ECO:0000313" key="2">
    <source>
        <dbReference type="EMBL" id="MDT2735653.1"/>
    </source>
</evidence>
<dbReference type="Proteomes" id="UP001180842">
    <property type="component" value="Unassembled WGS sequence"/>
</dbReference>
<feature type="transmembrane region" description="Helical" evidence="1">
    <location>
        <begin position="76"/>
        <end position="97"/>
    </location>
</feature>
<dbReference type="AlphaFoldDB" id="A0AAE4HYI6"/>
<dbReference type="InterPro" id="IPR038750">
    <property type="entry name" value="YczE/YyaS-like"/>
</dbReference>
<reference evidence="2" key="1">
    <citation type="submission" date="2023-03" db="EMBL/GenBank/DDBJ databases">
        <authorList>
            <person name="Shen W."/>
            <person name="Cai J."/>
        </authorList>
    </citation>
    <scope>NUCLEOTIDE SEQUENCE</scope>
    <source>
        <strain evidence="2">P69-2</strain>
    </source>
</reference>
<dbReference type="PANTHER" id="PTHR40078:SF1">
    <property type="entry name" value="INTEGRAL MEMBRANE PROTEIN"/>
    <property type="match status" value="1"/>
</dbReference>
<organism evidence="2 3">
    <name type="scientific">Enterococcus pseudoavium</name>
    <dbReference type="NCBI Taxonomy" id="44007"/>
    <lineage>
        <taxon>Bacteria</taxon>
        <taxon>Bacillati</taxon>
        <taxon>Bacillota</taxon>
        <taxon>Bacilli</taxon>
        <taxon>Lactobacillales</taxon>
        <taxon>Enterococcaceae</taxon>
        <taxon>Enterococcus</taxon>
    </lineage>
</organism>